<gene>
    <name evidence="1" type="ORF">BC349_05215</name>
</gene>
<sequence length="83" mass="9736">MTNIQIEHFLERNNVTSKPVQIRFKNRKTLVGLFIQSRDFNDLKSKNFWRIVSETRFTDFNKSGDIQLGRIFNGMEITGLSVV</sequence>
<protein>
    <submittedName>
        <fullName evidence="1">Short-chain dehydrogenase</fullName>
    </submittedName>
</protein>
<comment type="caution">
    <text evidence="1">The sequence shown here is derived from an EMBL/GenBank/DDBJ whole genome shotgun (WGS) entry which is preliminary data.</text>
</comment>
<name>A0ABR7M5U8_9BACT</name>
<keyword evidence="2" id="KW-1185">Reference proteome</keyword>
<dbReference type="EMBL" id="MBUA01000001">
    <property type="protein sequence ID" value="MBC6490352.1"/>
    <property type="molecule type" value="Genomic_DNA"/>
</dbReference>
<dbReference type="Proteomes" id="UP000765802">
    <property type="component" value="Unassembled WGS sequence"/>
</dbReference>
<evidence type="ECO:0000313" key="1">
    <source>
        <dbReference type="EMBL" id="MBC6490352.1"/>
    </source>
</evidence>
<proteinExistence type="predicted"/>
<evidence type="ECO:0000313" key="2">
    <source>
        <dbReference type="Proteomes" id="UP000765802"/>
    </source>
</evidence>
<reference evidence="1 2" key="1">
    <citation type="submission" date="2016-07" db="EMBL/GenBank/DDBJ databases">
        <title>Genome analysis of Flavihumibacter stibioxidans YS-17.</title>
        <authorList>
            <person name="Shi K."/>
            <person name="Han Y."/>
            <person name="Wang G."/>
        </authorList>
    </citation>
    <scope>NUCLEOTIDE SEQUENCE [LARGE SCALE GENOMIC DNA]</scope>
    <source>
        <strain evidence="1 2">YS-17</strain>
    </source>
</reference>
<organism evidence="1 2">
    <name type="scientific">Flavihumibacter stibioxidans</name>
    <dbReference type="NCBI Taxonomy" id="1834163"/>
    <lineage>
        <taxon>Bacteria</taxon>
        <taxon>Pseudomonadati</taxon>
        <taxon>Bacteroidota</taxon>
        <taxon>Chitinophagia</taxon>
        <taxon>Chitinophagales</taxon>
        <taxon>Chitinophagaceae</taxon>
        <taxon>Flavihumibacter</taxon>
    </lineage>
</organism>
<accession>A0ABR7M5U8</accession>